<evidence type="ECO:0000313" key="1">
    <source>
        <dbReference type="EMBL" id="ERI05046.1"/>
    </source>
</evidence>
<proteinExistence type="predicted"/>
<protein>
    <submittedName>
        <fullName evidence="1">Uncharacterized protein</fullName>
    </submittedName>
</protein>
<gene>
    <name evidence="1" type="ORF">HMPREF0083_05812</name>
</gene>
<name>U1Y282_ANEAE</name>
<keyword evidence="2" id="KW-1185">Reference proteome</keyword>
<dbReference type="AlphaFoldDB" id="U1Y282"/>
<comment type="caution">
    <text evidence="1">The sequence shown here is derived from an EMBL/GenBank/DDBJ whole genome shotgun (WGS) entry which is preliminary data.</text>
</comment>
<organism evidence="1 2">
    <name type="scientific">Aneurinibacillus aneurinilyticus ATCC 12856</name>
    <dbReference type="NCBI Taxonomy" id="649747"/>
    <lineage>
        <taxon>Bacteria</taxon>
        <taxon>Bacillati</taxon>
        <taxon>Bacillota</taxon>
        <taxon>Bacilli</taxon>
        <taxon>Bacillales</taxon>
        <taxon>Paenibacillaceae</taxon>
        <taxon>Aneurinibacillus group</taxon>
        <taxon>Aneurinibacillus</taxon>
    </lineage>
</organism>
<dbReference type="HOGENOM" id="CLU_202313_0_0_9"/>
<dbReference type="Proteomes" id="UP000016511">
    <property type="component" value="Unassembled WGS sequence"/>
</dbReference>
<dbReference type="PATRIC" id="fig|649747.3.peg.5209"/>
<accession>U1Y282</accession>
<sequence length="71" mass="8494">MFVVGSKKRRERGGRERSEKDTLAFLLPGRRAYSTSSFFRISYFQPRYHVKISSDFYIDTYERKRGGMILF</sequence>
<dbReference type="EMBL" id="AWSJ01000365">
    <property type="protein sequence ID" value="ERI05046.1"/>
    <property type="molecule type" value="Genomic_DNA"/>
</dbReference>
<reference evidence="1 2" key="1">
    <citation type="submission" date="2013-08" db="EMBL/GenBank/DDBJ databases">
        <authorList>
            <person name="Weinstock G."/>
            <person name="Sodergren E."/>
            <person name="Wylie T."/>
            <person name="Fulton L."/>
            <person name="Fulton R."/>
            <person name="Fronick C."/>
            <person name="O'Laughlin M."/>
            <person name="Godfrey J."/>
            <person name="Miner T."/>
            <person name="Herter B."/>
            <person name="Appelbaum E."/>
            <person name="Cordes M."/>
            <person name="Lek S."/>
            <person name="Wollam A."/>
            <person name="Pepin K.H."/>
            <person name="Palsikar V.B."/>
            <person name="Mitreva M."/>
            <person name="Wilson R.K."/>
        </authorList>
    </citation>
    <scope>NUCLEOTIDE SEQUENCE [LARGE SCALE GENOMIC DNA]</scope>
    <source>
        <strain evidence="1 2">ATCC 12856</strain>
    </source>
</reference>
<evidence type="ECO:0000313" key="2">
    <source>
        <dbReference type="Proteomes" id="UP000016511"/>
    </source>
</evidence>